<organism evidence="2 3">
    <name type="scientific">Methylomonas methanica</name>
    <dbReference type="NCBI Taxonomy" id="421"/>
    <lineage>
        <taxon>Bacteria</taxon>
        <taxon>Pseudomonadati</taxon>
        <taxon>Pseudomonadota</taxon>
        <taxon>Gammaproteobacteria</taxon>
        <taxon>Methylococcales</taxon>
        <taxon>Methylococcaceae</taxon>
        <taxon>Methylomonas</taxon>
    </lineage>
</organism>
<gene>
    <name evidence="2" type="ORF">A1353_05290</name>
</gene>
<dbReference type="RefSeq" id="WP_064035515.1">
    <property type="nucleotide sequence ID" value="NZ_LUUH01000013.1"/>
</dbReference>
<dbReference type="Proteomes" id="UP000077763">
    <property type="component" value="Unassembled WGS sequence"/>
</dbReference>
<evidence type="ECO:0000313" key="2">
    <source>
        <dbReference type="EMBL" id="OAI08985.1"/>
    </source>
</evidence>
<feature type="domain" description="DUF2281" evidence="1">
    <location>
        <begin position="7"/>
        <end position="36"/>
    </location>
</feature>
<reference evidence="2 3" key="1">
    <citation type="submission" date="2016-03" db="EMBL/GenBank/DDBJ databases">
        <authorList>
            <person name="Ploux O."/>
        </authorList>
    </citation>
    <scope>NUCLEOTIDE SEQUENCE [LARGE SCALE GENOMIC DNA]</scope>
    <source>
        <strain evidence="2 3">R-45371</strain>
    </source>
</reference>
<proteinExistence type="predicted"/>
<evidence type="ECO:0000259" key="1">
    <source>
        <dbReference type="Pfam" id="PF10047"/>
    </source>
</evidence>
<dbReference type="Pfam" id="PF10047">
    <property type="entry name" value="DUF2281"/>
    <property type="match status" value="1"/>
</dbReference>
<dbReference type="InterPro" id="IPR018739">
    <property type="entry name" value="DUF2281"/>
</dbReference>
<comment type="caution">
    <text evidence="2">The sequence shown here is derived from an EMBL/GenBank/DDBJ whole genome shotgun (WGS) entry which is preliminary data.</text>
</comment>
<name>A0A177MU08_METMH</name>
<sequence length="73" mass="8436">MNTAKLIYQESQILPENLQAEVLDFIGYLKSRYVVEPETADFQSKITVLESAFAPYRKSLTGFTFNRDEANER</sequence>
<dbReference type="AlphaFoldDB" id="A0A177MU08"/>
<evidence type="ECO:0000313" key="3">
    <source>
        <dbReference type="Proteomes" id="UP000077763"/>
    </source>
</evidence>
<protein>
    <recommendedName>
        <fullName evidence="1">DUF2281 domain-containing protein</fullName>
    </recommendedName>
</protein>
<accession>A0A177MU08</accession>
<dbReference type="EMBL" id="LUUH01000013">
    <property type="protein sequence ID" value="OAI08985.1"/>
    <property type="molecule type" value="Genomic_DNA"/>
</dbReference>